<accession>A0A8T9SYI8</accession>
<evidence type="ECO:0000313" key="2">
    <source>
        <dbReference type="EMBL" id="UOR06757.1"/>
    </source>
</evidence>
<keyword evidence="1" id="KW-0812">Transmembrane</keyword>
<name>A0A8T9SYI8_9BACT</name>
<keyword evidence="1" id="KW-1133">Transmembrane helix</keyword>
<feature type="transmembrane region" description="Helical" evidence="1">
    <location>
        <begin position="101"/>
        <end position="123"/>
    </location>
</feature>
<dbReference type="AlphaFoldDB" id="A0A8T9SYI8"/>
<feature type="transmembrane region" description="Helical" evidence="1">
    <location>
        <begin position="20"/>
        <end position="47"/>
    </location>
</feature>
<sequence length="320" mass="35974">MVAKLHLPQNKVSRLICWVIAIILALLTPGFSEMINCFILALVIVLLPQIRSRSLQRPWIGLLTIAVVAAAVATLAPGNFVRSASYQHVDLLHSVVLSAASLGYSFIGWFSSGILILLTLLVLPALQRLVNDPALPITRFTRIVWFWPLWMLLGLAFCYLFSYLAIDGPPPSRARNLIMPLLIIGWFMSIAGILSYLLRRGATPLQRLPTYVRLGMSLLVLLLVLSDQNITLKRSRIGQPTNSVTQAYRDWLSGDAAQYNREEEARYTLIRQTLADSVVIPPLSVQPVTLVWWDISENPAMWGNRAYADYFHKKAIWVKL</sequence>
<organism evidence="2 3">
    <name type="scientific">Hymenobacter aerilatus</name>
    <dbReference type="NCBI Taxonomy" id="2932251"/>
    <lineage>
        <taxon>Bacteria</taxon>
        <taxon>Pseudomonadati</taxon>
        <taxon>Bacteroidota</taxon>
        <taxon>Cytophagia</taxon>
        <taxon>Cytophagales</taxon>
        <taxon>Hymenobacteraceae</taxon>
        <taxon>Hymenobacter</taxon>
    </lineage>
</organism>
<dbReference type="EMBL" id="CP095053">
    <property type="protein sequence ID" value="UOR06757.1"/>
    <property type="molecule type" value="Genomic_DNA"/>
</dbReference>
<dbReference type="Proteomes" id="UP000829925">
    <property type="component" value="Chromosome"/>
</dbReference>
<dbReference type="Pfam" id="PF19528">
    <property type="entry name" value="DUF6056"/>
    <property type="match status" value="1"/>
</dbReference>
<dbReference type="KEGG" id="haei:MUN82_06560"/>
<keyword evidence="3" id="KW-1185">Reference proteome</keyword>
<feature type="transmembrane region" description="Helical" evidence="1">
    <location>
        <begin position="178"/>
        <end position="198"/>
    </location>
</feature>
<dbReference type="InterPro" id="IPR045691">
    <property type="entry name" value="DUF6056"/>
</dbReference>
<evidence type="ECO:0000313" key="3">
    <source>
        <dbReference type="Proteomes" id="UP000829925"/>
    </source>
</evidence>
<gene>
    <name evidence="2" type="ORF">MUN82_06560</name>
</gene>
<proteinExistence type="predicted"/>
<reference evidence="2 3" key="1">
    <citation type="submission" date="2022-04" db="EMBL/GenBank/DDBJ databases">
        <title>Hymenobacter sp. isolated from the air.</title>
        <authorList>
            <person name="Won M."/>
            <person name="Lee C.-M."/>
            <person name="Woen H.-Y."/>
            <person name="Kwon S.-W."/>
        </authorList>
    </citation>
    <scope>NUCLEOTIDE SEQUENCE [LARGE SCALE GENOMIC DNA]</scope>
    <source>
        <strain evidence="3">5413 J-13</strain>
    </source>
</reference>
<feature type="transmembrane region" description="Helical" evidence="1">
    <location>
        <begin position="144"/>
        <end position="166"/>
    </location>
</feature>
<feature type="transmembrane region" description="Helical" evidence="1">
    <location>
        <begin position="59"/>
        <end position="81"/>
    </location>
</feature>
<keyword evidence="1" id="KW-0472">Membrane</keyword>
<protein>
    <submittedName>
        <fullName evidence="2">DUF6056 family protein</fullName>
    </submittedName>
</protein>
<evidence type="ECO:0000256" key="1">
    <source>
        <dbReference type="SAM" id="Phobius"/>
    </source>
</evidence>